<keyword evidence="1" id="KW-0175">Coiled coil</keyword>
<sequence length="281" mass="31929">MKKGKKSVQTRLKTTSTMEANPANPTSPASIQKNDINKLFAEITKIGTTLKTVASDVSIIKSDTTELKNAVNALQIRLEEAEDRIGSLEDSTANMANESKGLARRVEQLWNHVEDQENRGRRNNIKLIGLKEGKEAGSTINDYVKKILNDGLGLQGAEYEIERSHRSGGPRPDDNQPPRMILVTFLRYTAQQKVLTAAKKNRGVRWEDCSLSIYEDLTKERSDLRRCFSQTMKTLWQHQVKHTLPNPANLRFTWKGKRWSFTDPKKAEEFVGKNIHTTEHE</sequence>
<name>A0AAD9BEV7_DISEL</name>
<dbReference type="AlphaFoldDB" id="A0AAD9BEV7"/>
<comment type="caution">
    <text evidence="3">The sequence shown here is derived from an EMBL/GenBank/DDBJ whole genome shotgun (WGS) entry which is preliminary data.</text>
</comment>
<dbReference type="EMBL" id="JASDAP010000023">
    <property type="protein sequence ID" value="KAK1882582.1"/>
    <property type="molecule type" value="Genomic_DNA"/>
</dbReference>
<evidence type="ECO:0000313" key="4">
    <source>
        <dbReference type="Proteomes" id="UP001228049"/>
    </source>
</evidence>
<gene>
    <name evidence="3" type="ORF">KUDE01_023362</name>
</gene>
<proteinExistence type="predicted"/>
<keyword evidence="4" id="KW-1185">Reference proteome</keyword>
<feature type="region of interest" description="Disordered" evidence="2">
    <location>
        <begin position="1"/>
        <end position="31"/>
    </location>
</feature>
<evidence type="ECO:0000256" key="2">
    <source>
        <dbReference type="SAM" id="MobiDB-lite"/>
    </source>
</evidence>
<dbReference type="PANTHER" id="PTHR11505">
    <property type="entry name" value="L1 TRANSPOSABLE ELEMENT-RELATED"/>
    <property type="match status" value="1"/>
</dbReference>
<dbReference type="Proteomes" id="UP001228049">
    <property type="component" value="Unassembled WGS sequence"/>
</dbReference>
<dbReference type="Gene3D" id="1.20.5.340">
    <property type="match status" value="1"/>
</dbReference>
<feature type="compositionally biased region" description="Polar residues" evidence="2">
    <location>
        <begin position="9"/>
        <end position="31"/>
    </location>
</feature>
<organism evidence="3 4">
    <name type="scientific">Dissostichus eleginoides</name>
    <name type="common">Patagonian toothfish</name>
    <name type="synonym">Dissostichus amissus</name>
    <dbReference type="NCBI Taxonomy" id="100907"/>
    <lineage>
        <taxon>Eukaryota</taxon>
        <taxon>Metazoa</taxon>
        <taxon>Chordata</taxon>
        <taxon>Craniata</taxon>
        <taxon>Vertebrata</taxon>
        <taxon>Euteleostomi</taxon>
        <taxon>Actinopterygii</taxon>
        <taxon>Neopterygii</taxon>
        <taxon>Teleostei</taxon>
        <taxon>Neoteleostei</taxon>
        <taxon>Acanthomorphata</taxon>
        <taxon>Eupercaria</taxon>
        <taxon>Perciformes</taxon>
        <taxon>Notothenioidei</taxon>
        <taxon>Nototheniidae</taxon>
        <taxon>Dissostichus</taxon>
    </lineage>
</organism>
<dbReference type="InterPro" id="IPR004244">
    <property type="entry name" value="Transposase_22"/>
</dbReference>
<protein>
    <submittedName>
        <fullName evidence="3">LINE-1 type transposase domain containing protein 1</fullName>
    </submittedName>
</protein>
<feature type="coiled-coil region" evidence="1">
    <location>
        <begin position="64"/>
        <end position="98"/>
    </location>
</feature>
<evidence type="ECO:0000256" key="1">
    <source>
        <dbReference type="SAM" id="Coils"/>
    </source>
</evidence>
<dbReference type="Gene3D" id="3.30.250.20">
    <property type="entry name" value="L1 transposable element, C-terminal domain"/>
    <property type="match status" value="1"/>
</dbReference>
<accession>A0AAD9BEV7</accession>
<dbReference type="InterPro" id="IPR042566">
    <property type="entry name" value="L1_C"/>
</dbReference>
<reference evidence="3" key="1">
    <citation type="submission" date="2023-04" db="EMBL/GenBank/DDBJ databases">
        <title>Chromosome-level genome of Chaenocephalus aceratus.</title>
        <authorList>
            <person name="Park H."/>
        </authorList>
    </citation>
    <scope>NUCLEOTIDE SEQUENCE</scope>
    <source>
        <strain evidence="3">DE</strain>
        <tissue evidence="3">Muscle</tissue>
    </source>
</reference>
<evidence type="ECO:0000313" key="3">
    <source>
        <dbReference type="EMBL" id="KAK1882582.1"/>
    </source>
</evidence>